<reference evidence="2" key="1">
    <citation type="submission" date="2019-12" db="EMBL/GenBank/DDBJ databases">
        <authorList>
            <person name="Scholes J."/>
        </authorList>
    </citation>
    <scope>NUCLEOTIDE SEQUENCE</scope>
</reference>
<feature type="region of interest" description="Disordered" evidence="1">
    <location>
        <begin position="184"/>
        <end position="204"/>
    </location>
</feature>
<comment type="caution">
    <text evidence="2">The sequence shown here is derived from an EMBL/GenBank/DDBJ whole genome shotgun (WGS) entry which is preliminary data.</text>
</comment>
<evidence type="ECO:0008006" key="4">
    <source>
        <dbReference type="Google" id="ProtNLM"/>
    </source>
</evidence>
<dbReference type="AlphaFoldDB" id="A0A9N7MYB9"/>
<evidence type="ECO:0000313" key="3">
    <source>
        <dbReference type="Proteomes" id="UP001153555"/>
    </source>
</evidence>
<protein>
    <recommendedName>
        <fullName evidence="4">Reverse transcriptase domain-containing protein</fullName>
    </recommendedName>
</protein>
<accession>A0A9N7MYB9</accession>
<feature type="compositionally biased region" description="Basic and acidic residues" evidence="1">
    <location>
        <begin position="184"/>
        <end position="194"/>
    </location>
</feature>
<gene>
    <name evidence="2" type="ORF">SHERM_19572</name>
</gene>
<organism evidence="2 3">
    <name type="scientific">Striga hermonthica</name>
    <name type="common">Purple witchweed</name>
    <name type="synonym">Buchnera hermonthica</name>
    <dbReference type="NCBI Taxonomy" id="68872"/>
    <lineage>
        <taxon>Eukaryota</taxon>
        <taxon>Viridiplantae</taxon>
        <taxon>Streptophyta</taxon>
        <taxon>Embryophyta</taxon>
        <taxon>Tracheophyta</taxon>
        <taxon>Spermatophyta</taxon>
        <taxon>Magnoliopsida</taxon>
        <taxon>eudicotyledons</taxon>
        <taxon>Gunneridae</taxon>
        <taxon>Pentapetalae</taxon>
        <taxon>asterids</taxon>
        <taxon>lamiids</taxon>
        <taxon>Lamiales</taxon>
        <taxon>Orobanchaceae</taxon>
        <taxon>Buchnereae</taxon>
        <taxon>Striga</taxon>
    </lineage>
</organism>
<sequence length="204" mass="22914">MFSLSKDNTVEDVISNLADNSLPSISPGQANKLDNDTPIKERKPLPDHVKYVFLGDGNTLPVIISSKLTKTQEEELVAVLQSHKKALGWTISDIKGISPSICTHRILLETGAEPVHQPQRRLNPVVLEVVKAESRLRLFPGKLRTRWKGPFEVTKVCTHGAVEIRSPSSLKSFIVNGHRLKPYHENFQPEHEEREGLEDPIYSE</sequence>
<dbReference type="Proteomes" id="UP001153555">
    <property type="component" value="Unassembled WGS sequence"/>
</dbReference>
<name>A0A9N7MYB9_STRHE</name>
<evidence type="ECO:0000313" key="2">
    <source>
        <dbReference type="EMBL" id="CAA0821929.1"/>
    </source>
</evidence>
<keyword evidence="3" id="KW-1185">Reference proteome</keyword>
<dbReference type="OrthoDB" id="1750914at2759"/>
<dbReference type="EMBL" id="CACSLK010021763">
    <property type="protein sequence ID" value="CAA0821929.1"/>
    <property type="molecule type" value="Genomic_DNA"/>
</dbReference>
<proteinExistence type="predicted"/>
<evidence type="ECO:0000256" key="1">
    <source>
        <dbReference type="SAM" id="MobiDB-lite"/>
    </source>
</evidence>